<dbReference type="KEGG" id="hch:HCH_05651"/>
<gene>
    <name evidence="1" type="ordered locus">HCH_05651</name>
</gene>
<organism evidence="1 2">
    <name type="scientific">Hahella chejuensis (strain KCTC 2396)</name>
    <dbReference type="NCBI Taxonomy" id="349521"/>
    <lineage>
        <taxon>Bacteria</taxon>
        <taxon>Pseudomonadati</taxon>
        <taxon>Pseudomonadota</taxon>
        <taxon>Gammaproteobacteria</taxon>
        <taxon>Oceanospirillales</taxon>
        <taxon>Hahellaceae</taxon>
        <taxon>Hahella</taxon>
    </lineage>
</organism>
<dbReference type="STRING" id="349521.HCH_05651"/>
<name>Q2SAL5_HAHCH</name>
<proteinExistence type="predicted"/>
<sequence length="77" mass="8395">MPWMQIVVWIVATLVQYALAPKPPQPPAAELKDLDAPTADEGRPIPVVFGTVLVRSANVVWYGDLRTTPIKSKGGKK</sequence>
<dbReference type="Proteomes" id="UP000000238">
    <property type="component" value="Chromosome"/>
</dbReference>
<evidence type="ECO:0000313" key="2">
    <source>
        <dbReference type="Proteomes" id="UP000000238"/>
    </source>
</evidence>
<protein>
    <submittedName>
        <fullName evidence="1">Uncharacterized protein</fullName>
    </submittedName>
</protein>
<dbReference type="HOGENOM" id="CLU_199054_0_0_6"/>
<dbReference type="eggNOG" id="ENOG5032W32">
    <property type="taxonomic scope" value="Bacteria"/>
</dbReference>
<reference evidence="1 2" key="1">
    <citation type="journal article" date="2005" name="Nucleic Acids Res.">
        <title>Genomic blueprint of Hahella chejuensis, a marine microbe producing an algicidal agent.</title>
        <authorList>
            <person name="Jeong H."/>
            <person name="Yim J.H."/>
            <person name="Lee C."/>
            <person name="Choi S.-H."/>
            <person name="Park Y.K."/>
            <person name="Yoon S.H."/>
            <person name="Hur C.-G."/>
            <person name="Kang H.-Y."/>
            <person name="Kim D."/>
            <person name="Lee H.H."/>
            <person name="Park K.H."/>
            <person name="Park S.-H."/>
            <person name="Park H.-S."/>
            <person name="Lee H.K."/>
            <person name="Oh T.K."/>
            <person name="Kim J.F."/>
        </authorList>
    </citation>
    <scope>NUCLEOTIDE SEQUENCE [LARGE SCALE GENOMIC DNA]</scope>
    <source>
        <strain evidence="1 2">KCTC 2396</strain>
    </source>
</reference>
<dbReference type="EMBL" id="CP000155">
    <property type="protein sequence ID" value="ABC32309.1"/>
    <property type="molecule type" value="Genomic_DNA"/>
</dbReference>
<evidence type="ECO:0000313" key="1">
    <source>
        <dbReference type="EMBL" id="ABC32309.1"/>
    </source>
</evidence>
<dbReference type="RefSeq" id="WP_011399368.1">
    <property type="nucleotide sequence ID" value="NC_007645.1"/>
</dbReference>
<dbReference type="AlphaFoldDB" id="Q2SAL5"/>
<dbReference type="OrthoDB" id="5917852at2"/>
<accession>Q2SAL5</accession>
<keyword evidence="2" id="KW-1185">Reference proteome</keyword>